<feature type="transmembrane region" description="Helical" evidence="9">
    <location>
        <begin position="453"/>
        <end position="473"/>
    </location>
</feature>
<evidence type="ECO:0000256" key="4">
    <source>
        <dbReference type="ARBA" id="ARBA00022692"/>
    </source>
</evidence>
<dbReference type="PANTHER" id="PTHR22950">
    <property type="entry name" value="AMINO ACID TRANSPORTER"/>
    <property type="match status" value="1"/>
</dbReference>
<feature type="transmembrane region" description="Helical" evidence="9">
    <location>
        <begin position="97"/>
        <end position="124"/>
    </location>
</feature>
<evidence type="ECO:0000256" key="8">
    <source>
        <dbReference type="SAM" id="MobiDB-lite"/>
    </source>
</evidence>
<evidence type="ECO:0000259" key="10">
    <source>
        <dbReference type="Pfam" id="PF01490"/>
    </source>
</evidence>
<feature type="compositionally biased region" description="Basic residues" evidence="8">
    <location>
        <begin position="353"/>
        <end position="370"/>
    </location>
</feature>
<feature type="domain" description="Amino acid transporter transmembrane" evidence="10">
    <location>
        <begin position="28"/>
        <end position="533"/>
    </location>
</feature>
<dbReference type="InterPro" id="IPR013057">
    <property type="entry name" value="AA_transpt_TM"/>
</dbReference>
<dbReference type="AlphaFoldDB" id="A0AAD1X9Y2"/>
<feature type="transmembrane region" description="Helical" evidence="9">
    <location>
        <begin position="516"/>
        <end position="539"/>
    </location>
</feature>
<keyword evidence="5" id="KW-0029">Amino-acid transport</keyword>
<evidence type="ECO:0000256" key="5">
    <source>
        <dbReference type="ARBA" id="ARBA00022970"/>
    </source>
</evidence>
<evidence type="ECO:0000313" key="12">
    <source>
        <dbReference type="Proteomes" id="UP001295684"/>
    </source>
</evidence>
<evidence type="ECO:0000256" key="2">
    <source>
        <dbReference type="ARBA" id="ARBA00008066"/>
    </source>
</evidence>
<organism evidence="11 12">
    <name type="scientific">Euplotes crassus</name>
    <dbReference type="NCBI Taxonomy" id="5936"/>
    <lineage>
        <taxon>Eukaryota</taxon>
        <taxon>Sar</taxon>
        <taxon>Alveolata</taxon>
        <taxon>Ciliophora</taxon>
        <taxon>Intramacronucleata</taxon>
        <taxon>Spirotrichea</taxon>
        <taxon>Hypotrichia</taxon>
        <taxon>Euplotida</taxon>
        <taxon>Euplotidae</taxon>
        <taxon>Moneuplotes</taxon>
    </lineage>
</organism>
<dbReference type="Pfam" id="PF01490">
    <property type="entry name" value="Aa_trans"/>
    <property type="match status" value="1"/>
</dbReference>
<keyword evidence="3" id="KW-0813">Transport</keyword>
<feature type="transmembrane region" description="Helical" evidence="9">
    <location>
        <begin position="144"/>
        <end position="162"/>
    </location>
</feature>
<keyword evidence="7 9" id="KW-0472">Membrane</keyword>
<proteinExistence type="inferred from homology"/>
<evidence type="ECO:0000256" key="3">
    <source>
        <dbReference type="ARBA" id="ARBA00022448"/>
    </source>
</evidence>
<reference evidence="11" key="1">
    <citation type="submission" date="2023-07" db="EMBL/GenBank/DDBJ databases">
        <authorList>
            <consortium name="AG Swart"/>
            <person name="Singh M."/>
            <person name="Singh A."/>
            <person name="Seah K."/>
            <person name="Emmerich C."/>
        </authorList>
    </citation>
    <scope>NUCLEOTIDE SEQUENCE</scope>
    <source>
        <strain evidence="11">DP1</strain>
    </source>
</reference>
<evidence type="ECO:0000256" key="1">
    <source>
        <dbReference type="ARBA" id="ARBA00004141"/>
    </source>
</evidence>
<feature type="transmembrane region" description="Helical" evidence="9">
    <location>
        <begin position="174"/>
        <end position="193"/>
    </location>
</feature>
<comment type="subcellular location">
    <subcellularLocation>
        <location evidence="1">Membrane</location>
        <topology evidence="1">Multi-pass membrane protein</topology>
    </subcellularLocation>
</comment>
<feature type="transmembrane region" description="Helical" evidence="9">
    <location>
        <begin position="56"/>
        <end position="77"/>
    </location>
</feature>
<dbReference type="Proteomes" id="UP001295684">
    <property type="component" value="Unassembled WGS sequence"/>
</dbReference>
<accession>A0AAD1X9Y2</accession>
<sequence>MTENEYGIGETQDVQEGENEPRTNLFFAMLSVVSVTIGAGMVAVPNAAYNSGIPWTIAYFIFNFILCVYSIHCYLRCAQVTGFYSIPKIGFEVWGRFSLYFVNFLQVIGFLFLPISYFIIFGNLLRSLFMEINWVRENARNTIGSQWLSVLLLAIVLLPLIIKRKIAELKIAGVFLFISVLLFITLMIALRVFNSGNINNPFPVEQRAFYRFRFDKAFISSLSTAFVAFGFQSAFFPIYNGLVKRTYRRGMKFTFLGIGFCFIIYMMVMFVSLYTFGINVHGDVLENVEEIEAWESYVLRGVFMILMATHLPFIFFVGKDSLLAIIALLVVKGDIEKEIIKNIANDEDYEQKQKKKDKKKKKKNKKKDKKGHKEALIDDNSSEGRVSYQINRESTLSSVSSDHVTLEQPKITNYTGIVPTYEENNQEEKSESIISYEDAEQNVSVGVDQLPKWVYYTVTLLSYGAVVAASSFITDAEIVLKFIGSVANALLNFTLPGLFYFVIMRRYNVVKKRWKIYLALALAIYGALMGIILTGVNIWTSISPVVRHPDDV</sequence>
<evidence type="ECO:0000256" key="7">
    <source>
        <dbReference type="ARBA" id="ARBA00023136"/>
    </source>
</evidence>
<dbReference type="GO" id="GO:0016020">
    <property type="term" value="C:membrane"/>
    <property type="evidence" value="ECO:0007669"/>
    <property type="project" value="UniProtKB-SubCell"/>
</dbReference>
<keyword evidence="12" id="KW-1185">Reference proteome</keyword>
<dbReference type="PANTHER" id="PTHR22950:SF458">
    <property type="entry name" value="SODIUM-COUPLED NEUTRAL AMINO ACID TRANSPORTER 11-RELATED"/>
    <property type="match status" value="1"/>
</dbReference>
<evidence type="ECO:0000313" key="11">
    <source>
        <dbReference type="EMBL" id="CAI2364157.1"/>
    </source>
</evidence>
<keyword evidence="6 9" id="KW-1133">Transmembrane helix</keyword>
<keyword evidence="4 9" id="KW-0812">Transmembrane</keyword>
<comment type="similarity">
    <text evidence="2">Belongs to the amino acid/polyamine transporter 2 family.</text>
</comment>
<dbReference type="GO" id="GO:0015179">
    <property type="term" value="F:L-amino acid transmembrane transporter activity"/>
    <property type="evidence" value="ECO:0007669"/>
    <property type="project" value="TreeGrafter"/>
</dbReference>
<evidence type="ECO:0000256" key="9">
    <source>
        <dbReference type="SAM" id="Phobius"/>
    </source>
</evidence>
<gene>
    <name evidence="11" type="ORF">ECRASSUSDP1_LOCUS5499</name>
</gene>
<protein>
    <recommendedName>
        <fullName evidence="10">Amino acid transporter transmembrane domain-containing protein</fullName>
    </recommendedName>
</protein>
<feature type="transmembrane region" description="Helical" evidence="9">
    <location>
        <begin position="217"/>
        <end position="241"/>
    </location>
</feature>
<feature type="transmembrane region" description="Helical" evidence="9">
    <location>
        <begin position="479"/>
        <end position="504"/>
    </location>
</feature>
<dbReference type="EMBL" id="CAMPGE010005304">
    <property type="protein sequence ID" value="CAI2364157.1"/>
    <property type="molecule type" value="Genomic_DNA"/>
</dbReference>
<feature type="transmembrane region" description="Helical" evidence="9">
    <location>
        <begin position="253"/>
        <end position="277"/>
    </location>
</feature>
<comment type="caution">
    <text evidence="11">The sequence shown here is derived from an EMBL/GenBank/DDBJ whole genome shotgun (WGS) entry which is preliminary data.</text>
</comment>
<name>A0AAD1X9Y2_EUPCR</name>
<feature type="region of interest" description="Disordered" evidence="8">
    <location>
        <begin position="350"/>
        <end position="376"/>
    </location>
</feature>
<feature type="transmembrane region" description="Helical" evidence="9">
    <location>
        <begin position="25"/>
        <end position="44"/>
    </location>
</feature>
<evidence type="ECO:0000256" key="6">
    <source>
        <dbReference type="ARBA" id="ARBA00022989"/>
    </source>
</evidence>